<dbReference type="Pfam" id="PF14238">
    <property type="entry name" value="DUF4340"/>
    <property type="match status" value="1"/>
</dbReference>
<dbReference type="KEGG" id="taer:GT409_01345"/>
<sequence>MTGKKLIGMAVALAVLAGIALIQQKGARKRTPAVNREATLFQGLELNTVDGVDIFQGSQTGSAVSSVSLQKKDGVWVVDSLYDYPADFNKLADALRAASDLKIGLPVRASNVDAAEYGFDEPKTVALKSGGKEVVKVDIGAQRAASDAAGWANQHFVRKDGSDSIYLVDYDFRPFATDSSSWIDKEMLNISSPDIVSVKTADAELKEDAGVWTLVGLNQETEELQVSEANKLRSALQYLNCTSVADPAESDADLGFADPVVYIASTTNKTITVKVGGEADGGRYVRLEGDVPEKLNGWTYVVSSYKADSFLVTRDKLVKAKEDEPSEDELAQQ</sequence>
<dbReference type="AlphaFoldDB" id="A0A6P1M2T6"/>
<dbReference type="InterPro" id="IPR025641">
    <property type="entry name" value="DUF4340"/>
</dbReference>
<dbReference type="RefSeq" id="WP_160626180.1">
    <property type="nucleotide sequence ID" value="NZ_CP047593.1"/>
</dbReference>
<name>A0A6P1M2T6_9BACT</name>
<evidence type="ECO:0000259" key="1">
    <source>
        <dbReference type="Pfam" id="PF14238"/>
    </source>
</evidence>
<dbReference type="Proteomes" id="UP000464954">
    <property type="component" value="Chromosome"/>
</dbReference>
<evidence type="ECO:0000313" key="2">
    <source>
        <dbReference type="EMBL" id="QHI68147.1"/>
    </source>
</evidence>
<dbReference type="EMBL" id="CP047593">
    <property type="protein sequence ID" value="QHI68147.1"/>
    <property type="molecule type" value="Genomic_DNA"/>
</dbReference>
<accession>A0A6P1M2T6</accession>
<evidence type="ECO:0000313" key="3">
    <source>
        <dbReference type="Proteomes" id="UP000464954"/>
    </source>
</evidence>
<protein>
    <submittedName>
        <fullName evidence="2">DUF4340 domain-containing protein</fullName>
    </submittedName>
</protein>
<keyword evidence="3" id="KW-1185">Reference proteome</keyword>
<organism evidence="2 3">
    <name type="scientific">Tichowtungia aerotolerans</name>
    <dbReference type="NCBI Taxonomy" id="2697043"/>
    <lineage>
        <taxon>Bacteria</taxon>
        <taxon>Pseudomonadati</taxon>
        <taxon>Kiritimatiellota</taxon>
        <taxon>Tichowtungiia</taxon>
        <taxon>Tichowtungiales</taxon>
        <taxon>Tichowtungiaceae</taxon>
        <taxon>Tichowtungia</taxon>
    </lineage>
</organism>
<feature type="domain" description="DUF4340" evidence="1">
    <location>
        <begin position="76"/>
        <end position="257"/>
    </location>
</feature>
<proteinExistence type="predicted"/>
<gene>
    <name evidence="2" type="ORF">GT409_01345</name>
</gene>
<reference evidence="2 3" key="1">
    <citation type="submission" date="2020-01" db="EMBL/GenBank/DDBJ databases">
        <title>Ponticoccus aerotolerans gen. nov., sp. nov., an anaerobic bacterium and proposal of Ponticoccusceae fam. nov., Ponticoccusles ord. nov. and Ponticoccuse classis nov. in the phylum Kiritimatiellaeota.</title>
        <authorList>
            <person name="Zhou L.Y."/>
            <person name="Du Z.J."/>
        </authorList>
    </citation>
    <scope>NUCLEOTIDE SEQUENCE [LARGE SCALE GENOMIC DNA]</scope>
    <source>
        <strain evidence="2 3">S-5007</strain>
    </source>
</reference>